<comment type="caution">
    <text evidence="1">The sequence shown here is derived from an EMBL/GenBank/DDBJ whole genome shotgun (WGS) entry which is preliminary data.</text>
</comment>
<keyword evidence="2" id="KW-1185">Reference proteome</keyword>
<reference evidence="2" key="1">
    <citation type="submission" date="2023-07" db="EMBL/GenBank/DDBJ databases">
        <title>Thauera sp. CAU 1555 isolated from sand of Yaerae Beach.</title>
        <authorList>
            <person name="Kim W."/>
        </authorList>
    </citation>
    <scope>NUCLEOTIDE SEQUENCE [LARGE SCALE GENOMIC DNA]</scope>
    <source>
        <strain evidence="2">CAU 1555</strain>
    </source>
</reference>
<protein>
    <recommendedName>
        <fullName evidence="3">Fimbrial assembly family protein</fullName>
    </recommendedName>
</protein>
<dbReference type="Proteomes" id="UP000603602">
    <property type="component" value="Unassembled WGS sequence"/>
</dbReference>
<accession>A0ABR9BBC7</accession>
<dbReference type="EMBL" id="JACYTO010000002">
    <property type="protein sequence ID" value="MBD8503639.1"/>
    <property type="molecule type" value="Genomic_DNA"/>
</dbReference>
<gene>
    <name evidence="1" type="ORF">IFO67_12155</name>
</gene>
<sequence length="439" mass="46130">MTPAMPALPVFHLDEHWFALDGNTLHHLDAYPELDAPALVISDFGAAQDGSMALEGSAAAAAPLIEKRLRTEGVVDGETKILLSHQIRVGRGFKAIYTAVPMTDWQRLGSWSANCREHCLVVPLLAVMRRLCSTGQAVVVRNGRHLRYLHVGHNAIAYAETLSYSENADDLEAAATALGKRVADAARSGGALPGARWIAVEATSEASEAALADAFAQAAGTPAVQAPMRRLRTASGTERLSALPTLASAASAADSVSVMSQRVLFAAERALPWAAAVASVAGALLLAVGITTHLRAGERTDQAASLHAQAQQLAQQAEQMEAQLRVLGPAPVDTLAFLERLAQTRGQQDVVALLRDLAGAAGGSVRILRVRFDSPDSGITLEGAADNGVAGGDQLARFVARLRQRGFEVQALEPAGGSQASGVFSYLLKRADPTHGDRS</sequence>
<evidence type="ECO:0000313" key="2">
    <source>
        <dbReference type="Proteomes" id="UP000603602"/>
    </source>
</evidence>
<evidence type="ECO:0008006" key="3">
    <source>
        <dbReference type="Google" id="ProtNLM"/>
    </source>
</evidence>
<evidence type="ECO:0000313" key="1">
    <source>
        <dbReference type="EMBL" id="MBD8503639.1"/>
    </source>
</evidence>
<proteinExistence type="predicted"/>
<name>A0ABR9BBC7_9RHOO</name>
<organism evidence="1 2">
    <name type="scientific">Thauera sedimentorum</name>
    <dbReference type="NCBI Taxonomy" id="2767595"/>
    <lineage>
        <taxon>Bacteria</taxon>
        <taxon>Pseudomonadati</taxon>
        <taxon>Pseudomonadota</taxon>
        <taxon>Betaproteobacteria</taxon>
        <taxon>Rhodocyclales</taxon>
        <taxon>Zoogloeaceae</taxon>
        <taxon>Thauera</taxon>
    </lineage>
</organism>
<dbReference type="RefSeq" id="WP_187718458.1">
    <property type="nucleotide sequence ID" value="NZ_JACTAH010000002.1"/>
</dbReference>